<dbReference type="InterPro" id="IPR018060">
    <property type="entry name" value="HTH_AraC"/>
</dbReference>
<dbReference type="PROSITE" id="PS00041">
    <property type="entry name" value="HTH_ARAC_FAMILY_1"/>
    <property type="match status" value="1"/>
</dbReference>
<gene>
    <name evidence="6" type="ORF">C8D82_101121</name>
    <name evidence="5" type="ORF">HF882_13430</name>
</gene>
<keyword evidence="7" id="KW-1185">Reference proteome</keyword>
<dbReference type="PANTHER" id="PTHR43280:SF2">
    <property type="entry name" value="HTH-TYPE TRANSCRIPTIONAL REGULATOR EXSA"/>
    <property type="match status" value="1"/>
</dbReference>
<comment type="caution">
    <text evidence="6">The sequence shown here is derived from an EMBL/GenBank/DDBJ whole genome shotgun (WGS) entry which is preliminary data.</text>
</comment>
<dbReference type="GO" id="GO:0043565">
    <property type="term" value="F:sequence-specific DNA binding"/>
    <property type="evidence" value="ECO:0007669"/>
    <property type="project" value="InterPro"/>
</dbReference>
<keyword evidence="3" id="KW-0804">Transcription</keyword>
<dbReference type="SUPFAM" id="SSF46689">
    <property type="entry name" value="Homeodomain-like"/>
    <property type="match status" value="1"/>
</dbReference>
<feature type="domain" description="HTH araC/xylS-type" evidence="4">
    <location>
        <begin position="183"/>
        <end position="286"/>
    </location>
</feature>
<dbReference type="InterPro" id="IPR009057">
    <property type="entry name" value="Homeodomain-like_sf"/>
</dbReference>
<reference evidence="6 7" key="1">
    <citation type="submission" date="2018-04" db="EMBL/GenBank/DDBJ databases">
        <title>Genomic Encyclopedia of Type Strains, Phase IV (KMG-IV): sequencing the most valuable type-strain genomes for metagenomic binning, comparative biology and taxonomic classification.</title>
        <authorList>
            <person name="Goeker M."/>
        </authorList>
    </citation>
    <scope>NUCLEOTIDE SEQUENCE [LARGE SCALE GENOMIC DNA]</scope>
    <source>
        <strain evidence="6 7">DSM 14823</strain>
    </source>
</reference>
<evidence type="ECO:0000259" key="4">
    <source>
        <dbReference type="PROSITE" id="PS01124"/>
    </source>
</evidence>
<dbReference type="AlphaFoldDB" id="A0A2U1BB92"/>
<name>A0A2U1BB92_9BACT</name>
<dbReference type="RefSeq" id="WP_165832737.1">
    <property type="nucleotide sequence ID" value="NZ_CAUFPP010000071.1"/>
</dbReference>
<dbReference type="Proteomes" id="UP000245959">
    <property type="component" value="Unassembled WGS sequence"/>
</dbReference>
<dbReference type="GO" id="GO:0003700">
    <property type="term" value="F:DNA-binding transcription factor activity"/>
    <property type="evidence" value="ECO:0007669"/>
    <property type="project" value="InterPro"/>
</dbReference>
<evidence type="ECO:0000256" key="3">
    <source>
        <dbReference type="ARBA" id="ARBA00023163"/>
    </source>
</evidence>
<dbReference type="GeneID" id="78293656"/>
<evidence type="ECO:0000313" key="7">
    <source>
        <dbReference type="Proteomes" id="UP000245959"/>
    </source>
</evidence>
<proteinExistence type="predicted"/>
<evidence type="ECO:0000313" key="8">
    <source>
        <dbReference type="Proteomes" id="UP000576225"/>
    </source>
</evidence>
<dbReference type="SMART" id="SM00342">
    <property type="entry name" value="HTH_ARAC"/>
    <property type="match status" value="1"/>
</dbReference>
<keyword evidence="2 6" id="KW-0238">DNA-binding</keyword>
<dbReference type="Gene3D" id="1.10.10.60">
    <property type="entry name" value="Homeodomain-like"/>
    <property type="match status" value="2"/>
</dbReference>
<dbReference type="InterPro" id="IPR020449">
    <property type="entry name" value="Tscrpt_reg_AraC-type_HTH"/>
</dbReference>
<dbReference type="PANTHER" id="PTHR43280">
    <property type="entry name" value="ARAC-FAMILY TRANSCRIPTIONAL REGULATOR"/>
    <property type="match status" value="1"/>
</dbReference>
<dbReference type="PROSITE" id="PS01124">
    <property type="entry name" value="HTH_ARAC_FAMILY_2"/>
    <property type="match status" value="1"/>
</dbReference>
<dbReference type="PRINTS" id="PR00032">
    <property type="entry name" value="HTHARAC"/>
</dbReference>
<organism evidence="6 7">
    <name type="scientific">Victivallis vadensis</name>
    <dbReference type="NCBI Taxonomy" id="172901"/>
    <lineage>
        <taxon>Bacteria</taxon>
        <taxon>Pseudomonadati</taxon>
        <taxon>Lentisphaerota</taxon>
        <taxon>Lentisphaeria</taxon>
        <taxon>Victivallales</taxon>
        <taxon>Victivallaceae</taxon>
        <taxon>Victivallis</taxon>
    </lineage>
</organism>
<sequence>MEKTECLIRFDDRSYTLSVETLHHRFFRGSENRFHAHASYHYVLVSQGSCLVHIRGRQPAEAPLNSLVFINPLIAHNFIGDPATGVEHTCLIWRFLDEQGKIALFPLQQLLAPEQREWPDFGIIRLNDFDARNFLQKQRAAELAYNNREDFSASVKIFELFFLGLNLLNVKGGAPEAEPDNEKRIVKLIEQAVERSLTHEDFSIGKLSRTIGLHPNYLNTVFKSATGITLSAYIIQRRIDFARMLLESTSYNLSEIAEMCGFRRLSYFSRVFRKHCGTNPSSYRNRRHGGKY</sequence>
<protein>
    <submittedName>
        <fullName evidence="5">AraC family transcriptional regulator</fullName>
    </submittedName>
    <submittedName>
        <fullName evidence="6">AraC-like DNA-binding protein</fullName>
    </submittedName>
</protein>
<dbReference type="Pfam" id="PF12833">
    <property type="entry name" value="HTH_18"/>
    <property type="match status" value="1"/>
</dbReference>
<evidence type="ECO:0000256" key="2">
    <source>
        <dbReference type="ARBA" id="ARBA00023125"/>
    </source>
</evidence>
<evidence type="ECO:0000256" key="1">
    <source>
        <dbReference type="ARBA" id="ARBA00023015"/>
    </source>
</evidence>
<dbReference type="EMBL" id="JABAEW010000027">
    <property type="protein sequence ID" value="NMD87586.1"/>
    <property type="molecule type" value="Genomic_DNA"/>
</dbReference>
<dbReference type="Proteomes" id="UP000576225">
    <property type="component" value="Unassembled WGS sequence"/>
</dbReference>
<reference evidence="5 8" key="2">
    <citation type="submission" date="2020-04" db="EMBL/GenBank/DDBJ databases">
        <authorList>
            <person name="Hitch T.C.A."/>
            <person name="Wylensek D."/>
            <person name="Clavel T."/>
        </authorList>
    </citation>
    <scope>NUCLEOTIDE SEQUENCE [LARGE SCALE GENOMIC DNA]</scope>
    <source>
        <strain evidence="5 8">COR2-253-APC-1A</strain>
    </source>
</reference>
<dbReference type="EMBL" id="QEKH01000001">
    <property type="protein sequence ID" value="PVY45925.1"/>
    <property type="molecule type" value="Genomic_DNA"/>
</dbReference>
<dbReference type="InterPro" id="IPR018062">
    <property type="entry name" value="HTH_AraC-typ_CS"/>
</dbReference>
<keyword evidence="1" id="KW-0805">Transcription regulation</keyword>
<evidence type="ECO:0000313" key="6">
    <source>
        <dbReference type="EMBL" id="PVY45925.1"/>
    </source>
</evidence>
<accession>A0A2U1BB92</accession>
<evidence type="ECO:0000313" key="5">
    <source>
        <dbReference type="EMBL" id="NMD87586.1"/>
    </source>
</evidence>